<dbReference type="PANTHER" id="PTHR43420:SF3">
    <property type="entry name" value="N-ACETYLTRANSFERASE DOMAIN-CONTAINING PROTEIN"/>
    <property type="match status" value="1"/>
</dbReference>
<protein>
    <submittedName>
        <fullName evidence="4">FR47-like protein</fullName>
    </submittedName>
</protein>
<evidence type="ECO:0000313" key="5">
    <source>
        <dbReference type="Proteomes" id="UP000198725"/>
    </source>
</evidence>
<dbReference type="Proteomes" id="UP000198725">
    <property type="component" value="Unassembled WGS sequence"/>
</dbReference>
<dbReference type="InterPro" id="IPR016181">
    <property type="entry name" value="Acyl_CoA_acyltransferase"/>
</dbReference>
<dbReference type="CDD" id="cd04301">
    <property type="entry name" value="NAT_SF"/>
    <property type="match status" value="1"/>
</dbReference>
<dbReference type="GO" id="GO:0016747">
    <property type="term" value="F:acyltransferase activity, transferring groups other than amino-acyl groups"/>
    <property type="evidence" value="ECO:0007669"/>
    <property type="project" value="InterPro"/>
</dbReference>
<evidence type="ECO:0000256" key="2">
    <source>
        <dbReference type="ARBA" id="ARBA00023315"/>
    </source>
</evidence>
<dbReference type="Pfam" id="PF08445">
    <property type="entry name" value="FR47"/>
    <property type="match status" value="1"/>
</dbReference>
<dbReference type="InterPro" id="IPR000182">
    <property type="entry name" value="GNAT_dom"/>
</dbReference>
<name>A0A1I3ZAC1_9GAMM</name>
<gene>
    <name evidence="4" type="ORF">SAMN05192579_102276</name>
</gene>
<evidence type="ECO:0000313" key="4">
    <source>
        <dbReference type="EMBL" id="SFK40641.1"/>
    </source>
</evidence>
<evidence type="ECO:0000256" key="1">
    <source>
        <dbReference type="ARBA" id="ARBA00022679"/>
    </source>
</evidence>
<proteinExistence type="predicted"/>
<evidence type="ECO:0000259" key="3">
    <source>
        <dbReference type="PROSITE" id="PS51186"/>
    </source>
</evidence>
<dbReference type="RefSeq" id="WP_092701674.1">
    <property type="nucleotide sequence ID" value="NZ_FOSR01000002.1"/>
</dbReference>
<dbReference type="InterPro" id="IPR050680">
    <property type="entry name" value="YpeA/RimI_acetyltransf"/>
</dbReference>
<dbReference type="PANTHER" id="PTHR43420">
    <property type="entry name" value="ACETYLTRANSFERASE"/>
    <property type="match status" value="1"/>
</dbReference>
<sequence>MNQLDRPVWASLTSAHAHLAQGDAKAKCYRPEINRFASACDDDDVSLDALARLLRPAQPVFILQVPEIGIPSGVTVVKTAVGVQMVAAERIETLPGPDRLIALGDADAEEMLALATLTQPGPFLRDTHRMGQFVGIRIDGRLAAMAGERFRFPGYTEVSAVCTHPDFRGRGLASRLSRHVAAAIAARGDTAFLHAWQSNTTAIRLYEALGFRLRCEVNVAVLERNADGG</sequence>
<feature type="domain" description="N-acetyltransferase" evidence="3">
    <location>
        <begin position="89"/>
        <end position="227"/>
    </location>
</feature>
<keyword evidence="5" id="KW-1185">Reference proteome</keyword>
<dbReference type="PROSITE" id="PS51186">
    <property type="entry name" value="GNAT"/>
    <property type="match status" value="1"/>
</dbReference>
<organism evidence="4 5">
    <name type="scientific">Rhodanobacter glycinis</name>
    <dbReference type="NCBI Taxonomy" id="582702"/>
    <lineage>
        <taxon>Bacteria</taxon>
        <taxon>Pseudomonadati</taxon>
        <taxon>Pseudomonadota</taxon>
        <taxon>Gammaproteobacteria</taxon>
        <taxon>Lysobacterales</taxon>
        <taxon>Rhodanobacteraceae</taxon>
        <taxon>Rhodanobacter</taxon>
    </lineage>
</organism>
<dbReference type="Gene3D" id="3.40.630.30">
    <property type="match status" value="1"/>
</dbReference>
<dbReference type="AlphaFoldDB" id="A0A1I3ZAC1"/>
<keyword evidence="1" id="KW-0808">Transferase</keyword>
<reference evidence="5" key="1">
    <citation type="submission" date="2016-10" db="EMBL/GenBank/DDBJ databases">
        <authorList>
            <person name="Varghese N."/>
            <person name="Submissions S."/>
        </authorList>
    </citation>
    <scope>NUCLEOTIDE SEQUENCE [LARGE SCALE GENOMIC DNA]</scope>
    <source>
        <strain evidence="5">MO64</strain>
    </source>
</reference>
<dbReference type="EMBL" id="FOSR01000002">
    <property type="protein sequence ID" value="SFK40641.1"/>
    <property type="molecule type" value="Genomic_DNA"/>
</dbReference>
<keyword evidence="2" id="KW-0012">Acyltransferase</keyword>
<dbReference type="InterPro" id="IPR013653">
    <property type="entry name" value="GCN5-like_dom"/>
</dbReference>
<accession>A0A1I3ZAC1</accession>
<dbReference type="SUPFAM" id="SSF55729">
    <property type="entry name" value="Acyl-CoA N-acyltransferases (Nat)"/>
    <property type="match status" value="1"/>
</dbReference>